<dbReference type="InterPro" id="IPR039457">
    <property type="entry name" value="LYPD6-like"/>
</dbReference>
<sequence length="179" mass="19560">GGPSVAFPSMAIATAVSLLVTCSLLSAAVRSDSINFYNIRPPQGATPYPRSFKCFTCEQASDNYSCNRWAEDKWCPQNTKYCMTIHHFGHHGKTKFVSKRCATLEDCNTSGCRHHGNTHHTECVSCCEGMACNVELPTNHTNAVFVWSQAYGSAALGGGRWNYMLLIVSGLTALLVLCQ</sequence>
<comment type="caution">
    <text evidence="10">The sequence shown here is derived from an EMBL/GenBank/DDBJ whole genome shotgun (WGS) entry which is preliminary data.</text>
</comment>
<evidence type="ECO:0000313" key="11">
    <source>
        <dbReference type="Proteomes" id="UP001239994"/>
    </source>
</evidence>
<dbReference type="SUPFAM" id="SSF57302">
    <property type="entry name" value="Snake toxin-like"/>
    <property type="match status" value="1"/>
</dbReference>
<name>A0AAD8ZHH9_9TELE</name>
<evidence type="ECO:0008006" key="12">
    <source>
        <dbReference type="Google" id="ProtNLM"/>
    </source>
</evidence>
<evidence type="ECO:0000256" key="9">
    <source>
        <dbReference type="SAM" id="SignalP"/>
    </source>
</evidence>
<feature type="signal peptide" evidence="9">
    <location>
        <begin position="1"/>
        <end position="31"/>
    </location>
</feature>
<evidence type="ECO:0000256" key="1">
    <source>
        <dbReference type="ARBA" id="ARBA00004609"/>
    </source>
</evidence>
<protein>
    <recommendedName>
        <fullName evidence="12">LY6/PLAUR domain containing 6B</fullName>
    </recommendedName>
</protein>
<keyword evidence="6" id="KW-1015">Disulfide bond</keyword>
<dbReference type="Pfam" id="PF16975">
    <property type="entry name" value="UPAR_LY6_2"/>
    <property type="match status" value="1"/>
</dbReference>
<dbReference type="Proteomes" id="UP001239994">
    <property type="component" value="Unassembled WGS sequence"/>
</dbReference>
<dbReference type="Gene3D" id="2.10.60.10">
    <property type="entry name" value="CD59"/>
    <property type="match status" value="1"/>
</dbReference>
<evidence type="ECO:0000256" key="4">
    <source>
        <dbReference type="ARBA" id="ARBA00022729"/>
    </source>
</evidence>
<dbReference type="InterPro" id="IPR045860">
    <property type="entry name" value="Snake_toxin-like_sf"/>
</dbReference>
<keyword evidence="4 9" id="KW-0732">Signal</keyword>
<evidence type="ECO:0000256" key="2">
    <source>
        <dbReference type="ARBA" id="ARBA00022475"/>
    </source>
</evidence>
<dbReference type="PANTHER" id="PTHR31171:SF3">
    <property type="entry name" value="LY6_PLAUR DOMAIN-CONTAINING PROTEIN 6B"/>
    <property type="match status" value="1"/>
</dbReference>
<dbReference type="GO" id="GO:0005886">
    <property type="term" value="C:plasma membrane"/>
    <property type="evidence" value="ECO:0007669"/>
    <property type="project" value="UniProtKB-SubCell"/>
</dbReference>
<evidence type="ECO:0000313" key="10">
    <source>
        <dbReference type="EMBL" id="KAK1797645.1"/>
    </source>
</evidence>
<keyword evidence="2" id="KW-1003">Cell membrane</keyword>
<keyword evidence="3" id="KW-0336">GPI-anchor</keyword>
<dbReference type="GO" id="GO:0030548">
    <property type="term" value="F:acetylcholine receptor regulator activity"/>
    <property type="evidence" value="ECO:0007669"/>
    <property type="project" value="InterPro"/>
</dbReference>
<accession>A0AAD8ZHH9</accession>
<evidence type="ECO:0000256" key="5">
    <source>
        <dbReference type="ARBA" id="ARBA00023136"/>
    </source>
</evidence>
<reference evidence="10" key="1">
    <citation type="submission" date="2023-03" db="EMBL/GenBank/DDBJ databases">
        <title>Electrophorus voltai genome.</title>
        <authorList>
            <person name="Bian C."/>
        </authorList>
    </citation>
    <scope>NUCLEOTIDE SEQUENCE</scope>
    <source>
        <strain evidence="10">CB-2022</strain>
        <tissue evidence="10">Muscle</tissue>
    </source>
</reference>
<dbReference type="AlphaFoldDB" id="A0AAD8ZHH9"/>
<dbReference type="CDD" id="cd23626">
    <property type="entry name" value="TFP_LU_ECD_LYPD6B"/>
    <property type="match status" value="1"/>
</dbReference>
<evidence type="ECO:0000256" key="8">
    <source>
        <dbReference type="ARBA" id="ARBA00023288"/>
    </source>
</evidence>
<keyword evidence="5" id="KW-0472">Membrane</keyword>
<evidence type="ECO:0000256" key="6">
    <source>
        <dbReference type="ARBA" id="ARBA00023157"/>
    </source>
</evidence>
<evidence type="ECO:0000256" key="7">
    <source>
        <dbReference type="ARBA" id="ARBA00023180"/>
    </source>
</evidence>
<dbReference type="GO" id="GO:0098552">
    <property type="term" value="C:side of membrane"/>
    <property type="evidence" value="ECO:0007669"/>
    <property type="project" value="UniProtKB-KW"/>
</dbReference>
<comment type="subcellular location">
    <subcellularLocation>
        <location evidence="1">Cell membrane</location>
        <topology evidence="1">Lipid-anchor</topology>
        <topology evidence="1">GPI-anchor</topology>
    </subcellularLocation>
</comment>
<organism evidence="10 11">
    <name type="scientific">Electrophorus voltai</name>
    <dbReference type="NCBI Taxonomy" id="2609070"/>
    <lineage>
        <taxon>Eukaryota</taxon>
        <taxon>Metazoa</taxon>
        <taxon>Chordata</taxon>
        <taxon>Craniata</taxon>
        <taxon>Vertebrata</taxon>
        <taxon>Euteleostomi</taxon>
        <taxon>Actinopterygii</taxon>
        <taxon>Neopterygii</taxon>
        <taxon>Teleostei</taxon>
        <taxon>Ostariophysi</taxon>
        <taxon>Gymnotiformes</taxon>
        <taxon>Gymnotoidei</taxon>
        <taxon>Gymnotidae</taxon>
        <taxon>Electrophorus</taxon>
    </lineage>
</organism>
<gene>
    <name evidence="10" type="ORF">P4O66_008011</name>
</gene>
<evidence type="ECO:0000256" key="3">
    <source>
        <dbReference type="ARBA" id="ARBA00022622"/>
    </source>
</evidence>
<keyword evidence="8" id="KW-0449">Lipoprotein</keyword>
<dbReference type="PANTHER" id="PTHR31171">
    <property type="entry name" value="LY6/PLAUR DOMAIN-CONTAINING PROTEIN 6"/>
    <property type="match status" value="1"/>
</dbReference>
<dbReference type="EMBL" id="JAROKS010000013">
    <property type="protein sequence ID" value="KAK1797645.1"/>
    <property type="molecule type" value="Genomic_DNA"/>
</dbReference>
<proteinExistence type="predicted"/>
<keyword evidence="7" id="KW-0325">Glycoprotein</keyword>
<feature type="non-terminal residue" evidence="10">
    <location>
        <position position="179"/>
    </location>
</feature>
<feature type="chain" id="PRO_5041992825" description="LY6/PLAUR domain containing 6B" evidence="9">
    <location>
        <begin position="32"/>
        <end position="179"/>
    </location>
</feature>
<keyword evidence="11" id="KW-1185">Reference proteome</keyword>